<feature type="domain" description="CusB-like beta-barrel" evidence="4">
    <location>
        <begin position="200"/>
        <end position="273"/>
    </location>
</feature>
<comment type="similarity">
    <text evidence="1">Belongs to the membrane fusion protein (MFP) (TC 8.A.1) family.</text>
</comment>
<dbReference type="Gene3D" id="2.40.50.100">
    <property type="match status" value="1"/>
</dbReference>
<dbReference type="STRING" id="1842532.A7E78_13945"/>
<evidence type="ECO:0000313" key="6">
    <source>
        <dbReference type="Proteomes" id="UP000182517"/>
    </source>
</evidence>
<evidence type="ECO:0000259" key="4">
    <source>
        <dbReference type="Pfam" id="PF25954"/>
    </source>
</evidence>
<dbReference type="Proteomes" id="UP000182517">
    <property type="component" value="Chromosome"/>
</dbReference>
<dbReference type="Pfam" id="PF25954">
    <property type="entry name" value="Beta-barrel_RND_2"/>
    <property type="match status" value="1"/>
</dbReference>
<evidence type="ECO:0000313" key="5">
    <source>
        <dbReference type="EMBL" id="APG28834.1"/>
    </source>
</evidence>
<evidence type="ECO:0000256" key="1">
    <source>
        <dbReference type="ARBA" id="ARBA00009477"/>
    </source>
</evidence>
<evidence type="ECO:0000259" key="3">
    <source>
        <dbReference type="Pfam" id="PF25917"/>
    </source>
</evidence>
<sequence length="372" mass="40266">MTKRIIVTILGLLLLIGALAGVKFLQIRKMIDQGAEFRPPPETVTSTEVINTDWETLLPAVGSLKAVQGMTVAAELPGRVTRIHFQSGAMVSEGTLLLEQDSSSERALLPGAKAASDLAKINLQRADKLLAEKVVSQAEYDNAVTKLRQAIAEADDIQATIAKKAIRAPFSGRLGIRQVDLGQQLQSGQDIVSLQTLDPIYLNFSLPQQTLSKLRTGLTVRVTSDAFPNKSVEGRLTTISPEVDSDTRNIRLQATLKNPDDILRPGMFVEAKVVLPAQKQVLVIPATAVLYAPYSDSVFLIEEADGKAGLVLRQQFVRLGEKRGDFVAVQSGLEPGQKLASSGVFKLRNGQQVIIDNTLAPKFDIAPTPENN</sequence>
<dbReference type="GO" id="GO:1990281">
    <property type="term" value="C:efflux pump complex"/>
    <property type="evidence" value="ECO:0007669"/>
    <property type="project" value="TreeGrafter"/>
</dbReference>
<organism evidence="5 6">
    <name type="scientific">Syntrophotalea acetylenivorans</name>
    <dbReference type="NCBI Taxonomy" id="1842532"/>
    <lineage>
        <taxon>Bacteria</taxon>
        <taxon>Pseudomonadati</taxon>
        <taxon>Thermodesulfobacteriota</taxon>
        <taxon>Desulfuromonadia</taxon>
        <taxon>Desulfuromonadales</taxon>
        <taxon>Syntrophotaleaceae</taxon>
        <taxon>Syntrophotalea</taxon>
    </lineage>
</organism>
<dbReference type="EMBL" id="CP015519">
    <property type="protein sequence ID" value="APG28834.1"/>
    <property type="molecule type" value="Genomic_DNA"/>
</dbReference>
<dbReference type="OrthoDB" id="9784484at2"/>
<feature type="domain" description="Multidrug resistance protein MdtA-like barrel-sandwich hybrid" evidence="3">
    <location>
        <begin position="71"/>
        <end position="190"/>
    </location>
</feature>
<dbReference type="NCBIfam" id="TIGR01730">
    <property type="entry name" value="RND_mfp"/>
    <property type="match status" value="1"/>
</dbReference>
<dbReference type="Gene3D" id="1.10.287.470">
    <property type="entry name" value="Helix hairpin bin"/>
    <property type="match status" value="1"/>
</dbReference>
<name>A0A1L3GSA5_9BACT</name>
<dbReference type="InterPro" id="IPR058792">
    <property type="entry name" value="Beta-barrel_RND_2"/>
</dbReference>
<dbReference type="PANTHER" id="PTHR30469:SF11">
    <property type="entry name" value="BLL4320 PROTEIN"/>
    <property type="match status" value="1"/>
</dbReference>
<evidence type="ECO:0000259" key="2">
    <source>
        <dbReference type="Pfam" id="PF25876"/>
    </source>
</evidence>
<dbReference type="Pfam" id="PF25917">
    <property type="entry name" value="BSH_RND"/>
    <property type="match status" value="1"/>
</dbReference>
<gene>
    <name evidence="5" type="ORF">A7E78_13945</name>
</gene>
<keyword evidence="6" id="KW-1185">Reference proteome</keyword>
<dbReference type="PANTHER" id="PTHR30469">
    <property type="entry name" value="MULTIDRUG RESISTANCE PROTEIN MDTA"/>
    <property type="match status" value="1"/>
</dbReference>
<dbReference type="GO" id="GO:0015562">
    <property type="term" value="F:efflux transmembrane transporter activity"/>
    <property type="evidence" value="ECO:0007669"/>
    <property type="project" value="TreeGrafter"/>
</dbReference>
<dbReference type="InterPro" id="IPR058624">
    <property type="entry name" value="MdtA-like_HH"/>
</dbReference>
<protein>
    <submittedName>
        <fullName evidence="5">Efflux transporter periplasmic adaptor subunit</fullName>
    </submittedName>
</protein>
<dbReference type="Gene3D" id="2.40.420.20">
    <property type="match status" value="1"/>
</dbReference>
<reference evidence="5 6" key="1">
    <citation type="journal article" date="2017" name="Genome Announc.">
        <title>Complete Genome Sequences of Two Acetylene-Fermenting Pelobacter acetylenicus Strains.</title>
        <authorList>
            <person name="Sutton J.M."/>
            <person name="Baesman S.M."/>
            <person name="Fierst J.L."/>
            <person name="Poret-Peterson A.T."/>
            <person name="Oremland R.S."/>
            <person name="Dunlap D.S."/>
            <person name="Akob D.M."/>
        </authorList>
    </citation>
    <scope>NUCLEOTIDE SEQUENCE [LARGE SCALE GENOMIC DNA]</scope>
    <source>
        <strain evidence="5 6">SFB93</strain>
    </source>
</reference>
<dbReference type="SUPFAM" id="SSF111369">
    <property type="entry name" value="HlyD-like secretion proteins"/>
    <property type="match status" value="1"/>
</dbReference>
<dbReference type="Pfam" id="PF25876">
    <property type="entry name" value="HH_MFP_RND"/>
    <property type="match status" value="1"/>
</dbReference>
<dbReference type="KEGG" id="pef:A7E78_13945"/>
<dbReference type="Gene3D" id="2.40.30.170">
    <property type="match status" value="1"/>
</dbReference>
<proteinExistence type="inferred from homology"/>
<dbReference type="InterPro" id="IPR058625">
    <property type="entry name" value="MdtA-like_BSH"/>
</dbReference>
<accession>A0A1L3GSA5</accession>
<dbReference type="InterPro" id="IPR006143">
    <property type="entry name" value="RND_pump_MFP"/>
</dbReference>
<dbReference type="RefSeq" id="WP_072284858.1">
    <property type="nucleotide sequence ID" value="NZ_CP015519.1"/>
</dbReference>
<dbReference type="AlphaFoldDB" id="A0A1L3GSA5"/>
<feature type="domain" description="Multidrug resistance protein MdtA-like alpha-helical hairpin" evidence="2">
    <location>
        <begin position="106"/>
        <end position="162"/>
    </location>
</feature>
<dbReference type="FunFam" id="2.40.30.170:FF:000010">
    <property type="entry name" value="Efflux RND transporter periplasmic adaptor subunit"/>
    <property type="match status" value="1"/>
</dbReference>